<comment type="caution">
    <text evidence="1">The sequence shown here is derived from an EMBL/GenBank/DDBJ whole genome shotgun (WGS) entry which is preliminary data.</text>
</comment>
<accession>A0A0C1VTW4</accession>
<dbReference type="EMBL" id="JPRD01000015">
    <property type="protein sequence ID" value="KIF53333.1"/>
    <property type="molecule type" value="Genomic_DNA"/>
</dbReference>
<protein>
    <submittedName>
        <fullName evidence="1">Uncharacterized protein</fullName>
    </submittedName>
</protein>
<name>A0A0C1VTW4_9VIBR</name>
<proteinExistence type="predicted"/>
<organism evidence="1 2">
    <name type="scientific">Vibrio owensii CAIM 1854 = LMG 25443</name>
    <dbReference type="NCBI Taxonomy" id="1229493"/>
    <lineage>
        <taxon>Bacteria</taxon>
        <taxon>Pseudomonadati</taxon>
        <taxon>Pseudomonadota</taxon>
        <taxon>Gammaproteobacteria</taxon>
        <taxon>Vibrionales</taxon>
        <taxon>Vibrionaceae</taxon>
        <taxon>Vibrio</taxon>
    </lineage>
</organism>
<evidence type="ECO:0000313" key="1">
    <source>
        <dbReference type="EMBL" id="KIF53333.1"/>
    </source>
</evidence>
<dbReference type="AlphaFoldDB" id="A0A0C1VTW4"/>
<evidence type="ECO:0000313" key="2">
    <source>
        <dbReference type="Proteomes" id="UP000031586"/>
    </source>
</evidence>
<gene>
    <name evidence="1" type="ORF">H735_10440</name>
</gene>
<sequence>MVDVNTQGVNDAFNRLSEAAVNGTDEDGKCTVSANDLSTLLMAFLFAKKSTEDKETSCTTISPQNNE</sequence>
<dbReference type="PATRIC" id="fig|1229493.5.peg.1177"/>
<reference evidence="1 2" key="1">
    <citation type="submission" date="2014-07" db="EMBL/GenBank/DDBJ databases">
        <title>Unique and conserved regions in Vibrio harveyi and related species in comparison with the shrimp pathogen Vibrio harveyi CAIM 1792.</title>
        <authorList>
            <person name="Espinoza-Valles I."/>
            <person name="Vora G."/>
            <person name="Leekitcharoenphon P."/>
            <person name="Ussery D."/>
            <person name="Hoj L."/>
            <person name="Gomez-Gil B."/>
        </authorList>
    </citation>
    <scope>NUCLEOTIDE SEQUENCE [LARGE SCALE GENOMIC DNA]</scope>
    <source>
        <strain evidence="2">CAIM 1854 / LMG 25443</strain>
    </source>
</reference>
<dbReference type="Proteomes" id="UP000031586">
    <property type="component" value="Unassembled WGS sequence"/>
</dbReference>